<name>A0A2D0N7J2_FLAN2</name>
<evidence type="ECO:0000256" key="3">
    <source>
        <dbReference type="ARBA" id="ARBA00022692"/>
    </source>
</evidence>
<gene>
    <name evidence="7" type="ORF">CRP01_20955</name>
</gene>
<dbReference type="SUPFAM" id="SSF140478">
    <property type="entry name" value="LemA-like"/>
    <property type="match status" value="1"/>
</dbReference>
<dbReference type="PANTHER" id="PTHR34478:SF2">
    <property type="entry name" value="MEMBRANE PROTEIN"/>
    <property type="match status" value="1"/>
</dbReference>
<evidence type="ECO:0000256" key="6">
    <source>
        <dbReference type="SAM" id="Coils"/>
    </source>
</evidence>
<comment type="subcellular location">
    <subcellularLocation>
        <location evidence="1">Membrane</location>
        <topology evidence="1">Single-pass membrane protein</topology>
    </subcellularLocation>
</comment>
<keyword evidence="5" id="KW-0472">Membrane</keyword>
<evidence type="ECO:0000256" key="5">
    <source>
        <dbReference type="ARBA" id="ARBA00023136"/>
    </source>
</evidence>
<evidence type="ECO:0000256" key="1">
    <source>
        <dbReference type="ARBA" id="ARBA00004167"/>
    </source>
</evidence>
<sequence length="195" mass="21742">MRSIYIWAILLGLGFIVFVSACSYNNSFVALDESVNNAWSKVQSAYQQRADLIPNLVATVKGAAEFEKETLEAVVSARARATSINIDPSNATPEQLQQFQEAQNGLSQSLGRLLLVAEQYPDLKASASFQQLQAQLEGQENRIRVERNRYNDAVTEYNTSIRRFPASFFASIFGFDRAVQFESQQGAENAPTVEF</sequence>
<protein>
    <submittedName>
        <fullName evidence="7">LemA family protein</fullName>
    </submittedName>
</protein>
<dbReference type="Proteomes" id="UP000223913">
    <property type="component" value="Unassembled WGS sequence"/>
</dbReference>
<evidence type="ECO:0000256" key="4">
    <source>
        <dbReference type="ARBA" id="ARBA00022989"/>
    </source>
</evidence>
<proteinExistence type="inferred from homology"/>
<dbReference type="Pfam" id="PF04011">
    <property type="entry name" value="LemA"/>
    <property type="match status" value="1"/>
</dbReference>
<dbReference type="PROSITE" id="PS51257">
    <property type="entry name" value="PROKAR_LIPOPROTEIN"/>
    <property type="match status" value="1"/>
</dbReference>
<dbReference type="InterPro" id="IPR007156">
    <property type="entry name" value="MamQ_LemA"/>
</dbReference>
<organism evidence="7 8">
    <name type="scientific">Flavilitoribacter nigricans (strain ATCC 23147 / DSM 23189 / NBRC 102662 / NCIMB 1420 / SS-2)</name>
    <name type="common">Lewinella nigricans</name>
    <dbReference type="NCBI Taxonomy" id="1122177"/>
    <lineage>
        <taxon>Bacteria</taxon>
        <taxon>Pseudomonadati</taxon>
        <taxon>Bacteroidota</taxon>
        <taxon>Saprospiria</taxon>
        <taxon>Saprospirales</taxon>
        <taxon>Lewinellaceae</taxon>
        <taxon>Flavilitoribacter</taxon>
    </lineage>
</organism>
<accession>A0A2D0N7J2</accession>
<evidence type="ECO:0000256" key="2">
    <source>
        <dbReference type="ARBA" id="ARBA00008854"/>
    </source>
</evidence>
<dbReference type="OrthoDB" id="9804152at2"/>
<dbReference type="RefSeq" id="WP_099152054.1">
    <property type="nucleotide sequence ID" value="NZ_PDUD01000025.1"/>
</dbReference>
<dbReference type="Gene3D" id="1.20.1440.20">
    <property type="entry name" value="LemA-like domain"/>
    <property type="match status" value="1"/>
</dbReference>
<dbReference type="InterPro" id="IPR023353">
    <property type="entry name" value="LemA-like_dom_sf"/>
</dbReference>
<dbReference type="EMBL" id="PDUD01000025">
    <property type="protein sequence ID" value="PHN04481.1"/>
    <property type="molecule type" value="Genomic_DNA"/>
</dbReference>
<dbReference type="GO" id="GO:0016020">
    <property type="term" value="C:membrane"/>
    <property type="evidence" value="ECO:0007669"/>
    <property type="project" value="UniProtKB-SubCell"/>
</dbReference>
<evidence type="ECO:0000313" key="7">
    <source>
        <dbReference type="EMBL" id="PHN04481.1"/>
    </source>
</evidence>
<dbReference type="AlphaFoldDB" id="A0A2D0N7J2"/>
<keyword evidence="4" id="KW-1133">Transmembrane helix</keyword>
<reference evidence="7 8" key="1">
    <citation type="submission" date="2017-10" db="EMBL/GenBank/DDBJ databases">
        <title>The draft genome sequence of Lewinella nigricans NBRC 102662.</title>
        <authorList>
            <person name="Wang K."/>
        </authorList>
    </citation>
    <scope>NUCLEOTIDE SEQUENCE [LARGE SCALE GENOMIC DNA]</scope>
    <source>
        <strain evidence="7 8">NBRC 102662</strain>
    </source>
</reference>
<dbReference type="PANTHER" id="PTHR34478">
    <property type="entry name" value="PROTEIN LEMA"/>
    <property type="match status" value="1"/>
</dbReference>
<comment type="caution">
    <text evidence="7">The sequence shown here is derived from an EMBL/GenBank/DDBJ whole genome shotgun (WGS) entry which is preliminary data.</text>
</comment>
<keyword evidence="3" id="KW-0812">Transmembrane</keyword>
<feature type="coiled-coil region" evidence="6">
    <location>
        <begin position="129"/>
        <end position="156"/>
    </location>
</feature>
<keyword evidence="6" id="KW-0175">Coiled coil</keyword>
<keyword evidence="8" id="KW-1185">Reference proteome</keyword>
<comment type="similarity">
    <text evidence="2">Belongs to the LemA family.</text>
</comment>
<evidence type="ECO:0000313" key="8">
    <source>
        <dbReference type="Proteomes" id="UP000223913"/>
    </source>
</evidence>